<organism evidence="1 2">
    <name type="scientific">Alteriqipengyuania abyssalis</name>
    <dbReference type="NCBI Taxonomy" id="2860200"/>
    <lineage>
        <taxon>Bacteria</taxon>
        <taxon>Pseudomonadati</taxon>
        <taxon>Pseudomonadota</taxon>
        <taxon>Alphaproteobacteria</taxon>
        <taxon>Sphingomonadales</taxon>
        <taxon>Erythrobacteraceae</taxon>
        <taxon>Alteriqipengyuania</taxon>
    </lineage>
</organism>
<dbReference type="Gene3D" id="1.10.8.60">
    <property type="match status" value="1"/>
</dbReference>
<dbReference type="EMBL" id="JAHWXP010000002">
    <property type="protein sequence ID" value="MBY8337244.1"/>
    <property type="molecule type" value="Genomic_DNA"/>
</dbReference>
<proteinExistence type="predicted"/>
<keyword evidence="2" id="KW-1185">Reference proteome</keyword>
<name>A0ABS7PDX1_9SPHN</name>
<evidence type="ECO:0000313" key="1">
    <source>
        <dbReference type="EMBL" id="MBY8337244.1"/>
    </source>
</evidence>
<comment type="caution">
    <text evidence="1">The sequence shown here is derived from an EMBL/GenBank/DDBJ whole genome shotgun (WGS) entry which is preliminary data.</text>
</comment>
<protein>
    <submittedName>
        <fullName evidence="1">ATPase</fullName>
    </submittedName>
</protein>
<dbReference type="RefSeq" id="WP_222824926.1">
    <property type="nucleotide sequence ID" value="NZ_JAHWXP010000002.1"/>
</dbReference>
<dbReference type="InterPro" id="IPR027417">
    <property type="entry name" value="P-loop_NTPase"/>
</dbReference>
<accession>A0ABS7PDX1</accession>
<gene>
    <name evidence="1" type="ORF">KYN89_09295</name>
</gene>
<reference evidence="1 2" key="1">
    <citation type="submission" date="2021-07" db="EMBL/GenBank/DDBJ databases">
        <title>Alteriqipengyuania abyssalis NZ-12B nov, sp.nov isolated from deep sea sponge in pacific ocean.</title>
        <authorList>
            <person name="Tareen S."/>
            <person name="Wink J."/>
        </authorList>
    </citation>
    <scope>NUCLEOTIDE SEQUENCE [LARGE SCALE GENOMIC DNA]</scope>
    <source>
        <strain evidence="1 2">NZ-12B</strain>
    </source>
</reference>
<evidence type="ECO:0000313" key="2">
    <source>
        <dbReference type="Proteomes" id="UP000759298"/>
    </source>
</evidence>
<dbReference type="Proteomes" id="UP000759298">
    <property type="component" value="Unassembled WGS sequence"/>
</dbReference>
<sequence>MPPAQEGDPASIVIGSANLPVVEALREPERWPFRTAILRGEPRSGKSLLGRWFAHAGLGETIDPADAMEETALFHRWNRAQEEGTALLLIPEKAPWEIALPDLRSRLGAALALEIGQPDDDMMRDLIVSHAARRGLMLGEDALTYVAPRMTRSFAAAERFVAVLDRLALERQARPTRNLCRDALETLYGPDQGRLL</sequence>
<dbReference type="SUPFAM" id="SSF52540">
    <property type="entry name" value="P-loop containing nucleoside triphosphate hydrolases"/>
    <property type="match status" value="1"/>
</dbReference>